<dbReference type="CDD" id="cd08415">
    <property type="entry name" value="PBP2_LysR_opines_like"/>
    <property type="match status" value="1"/>
</dbReference>
<name>A0A1D7TWU8_9HYPH</name>
<dbReference type="SUPFAM" id="SSF46785">
    <property type="entry name" value="Winged helix' DNA-binding domain"/>
    <property type="match status" value="1"/>
</dbReference>
<dbReference type="PROSITE" id="PS50931">
    <property type="entry name" value="HTH_LYSR"/>
    <property type="match status" value="1"/>
</dbReference>
<keyword evidence="4" id="KW-0804">Transcription</keyword>
<dbReference type="GO" id="GO:0003700">
    <property type="term" value="F:DNA-binding transcription factor activity"/>
    <property type="evidence" value="ECO:0007669"/>
    <property type="project" value="InterPro"/>
</dbReference>
<evidence type="ECO:0000256" key="3">
    <source>
        <dbReference type="ARBA" id="ARBA00023125"/>
    </source>
</evidence>
<gene>
    <name evidence="6" type="ORF">BHK69_02925</name>
</gene>
<dbReference type="InterPro" id="IPR037424">
    <property type="entry name" value="NocR_PBP2"/>
</dbReference>
<evidence type="ECO:0000256" key="1">
    <source>
        <dbReference type="ARBA" id="ARBA00009437"/>
    </source>
</evidence>
<dbReference type="SUPFAM" id="SSF53850">
    <property type="entry name" value="Periplasmic binding protein-like II"/>
    <property type="match status" value="1"/>
</dbReference>
<dbReference type="PRINTS" id="PR00039">
    <property type="entry name" value="HTHLYSR"/>
</dbReference>
<evidence type="ECO:0000259" key="5">
    <source>
        <dbReference type="PROSITE" id="PS50931"/>
    </source>
</evidence>
<dbReference type="Gene3D" id="1.10.10.10">
    <property type="entry name" value="Winged helix-like DNA-binding domain superfamily/Winged helix DNA-binding domain"/>
    <property type="match status" value="1"/>
</dbReference>
<evidence type="ECO:0000313" key="7">
    <source>
        <dbReference type="Proteomes" id="UP000094969"/>
    </source>
</evidence>
<dbReference type="AlphaFoldDB" id="A0A1D7TWU8"/>
<protein>
    <submittedName>
        <fullName evidence="6">Transcriptional regulator</fullName>
    </submittedName>
</protein>
<dbReference type="Gene3D" id="3.40.190.290">
    <property type="match status" value="1"/>
</dbReference>
<dbReference type="STRING" id="1526658.BHK69_02925"/>
<dbReference type="InterPro" id="IPR000847">
    <property type="entry name" value="LysR_HTH_N"/>
</dbReference>
<dbReference type="InterPro" id="IPR036388">
    <property type="entry name" value="WH-like_DNA-bd_sf"/>
</dbReference>
<evidence type="ECO:0000256" key="2">
    <source>
        <dbReference type="ARBA" id="ARBA00023015"/>
    </source>
</evidence>
<keyword evidence="3" id="KW-0238">DNA-binding</keyword>
<dbReference type="OrthoDB" id="7260751at2"/>
<keyword evidence="7" id="KW-1185">Reference proteome</keyword>
<accession>A0A1D7TWU8</accession>
<dbReference type="InterPro" id="IPR036390">
    <property type="entry name" value="WH_DNA-bd_sf"/>
</dbReference>
<comment type="similarity">
    <text evidence="1">Belongs to the LysR transcriptional regulatory family.</text>
</comment>
<proteinExistence type="inferred from homology"/>
<reference evidence="6 7" key="1">
    <citation type="journal article" date="2015" name="Antonie Van Leeuwenhoek">
        <title>Bosea vaviloviae sp. nov., a new species of slow-growing rhizobia isolated from nodules of the relict species Vavilovia formosa (Stev.) Fed.</title>
        <authorList>
            <person name="Safronova V.I."/>
            <person name="Kuznetsova I.G."/>
            <person name="Sazanova A.L."/>
            <person name="Kimeklis A.K."/>
            <person name="Belimov A.A."/>
            <person name="Andronov E.E."/>
            <person name="Pinaev A.G."/>
            <person name="Chizhevskaya E.P."/>
            <person name="Pukhaev A.R."/>
            <person name="Popov K.P."/>
            <person name="Willems A."/>
            <person name="Tikhonovich I.A."/>
        </authorList>
    </citation>
    <scope>NUCLEOTIDE SEQUENCE [LARGE SCALE GENOMIC DNA]</scope>
    <source>
        <strain evidence="6 7">Vaf18</strain>
    </source>
</reference>
<dbReference type="EMBL" id="CP017147">
    <property type="protein sequence ID" value="AOO79578.1"/>
    <property type="molecule type" value="Genomic_DNA"/>
</dbReference>
<dbReference type="GO" id="GO:0010628">
    <property type="term" value="P:positive regulation of gene expression"/>
    <property type="evidence" value="ECO:0007669"/>
    <property type="project" value="TreeGrafter"/>
</dbReference>
<dbReference type="Pfam" id="PF03466">
    <property type="entry name" value="LysR_substrate"/>
    <property type="match status" value="1"/>
</dbReference>
<dbReference type="KEGG" id="bvv:BHK69_02925"/>
<dbReference type="Proteomes" id="UP000094969">
    <property type="component" value="Chromosome"/>
</dbReference>
<dbReference type="GO" id="GO:0043565">
    <property type="term" value="F:sequence-specific DNA binding"/>
    <property type="evidence" value="ECO:0007669"/>
    <property type="project" value="TreeGrafter"/>
</dbReference>
<dbReference type="InterPro" id="IPR005119">
    <property type="entry name" value="LysR_subst-bd"/>
</dbReference>
<evidence type="ECO:0000313" key="6">
    <source>
        <dbReference type="EMBL" id="AOO79578.1"/>
    </source>
</evidence>
<keyword evidence="2" id="KW-0805">Transcription regulation</keyword>
<feature type="domain" description="HTH lysR-type" evidence="5">
    <location>
        <begin position="2"/>
        <end position="59"/>
    </location>
</feature>
<sequence>MLNPRQIEAFRTVIVTGGVTAAARALHITQPAVTRLIHDLQYALGLRLFERRGTRLVPTNEALSLYREVERQFVGLERIESAAKNLREGRSGRLRIAALPTFNVGFLQHIVGAFLKEKPEIELSIYGSISSQVVEWVASGFCDVGFAQGPLDFPNIDVEWLPLVQSVAVIPAGHRLAAKAVLEPLDFVDEPFVSLEQSTQTRYRIDAIFATAGVTRLTRVETPLSMIACSLVAAGAGLSIVDPFTAAEYDGRGIVVRPFAPALKYDIGVVWATGRLRSALALELADKVRMAIAELARDADAGFANLPPSSSPAS</sequence>
<dbReference type="Pfam" id="PF00126">
    <property type="entry name" value="HTH_1"/>
    <property type="match status" value="1"/>
</dbReference>
<dbReference type="RefSeq" id="WP_069688800.1">
    <property type="nucleotide sequence ID" value="NZ_CP017147.1"/>
</dbReference>
<evidence type="ECO:0000256" key="4">
    <source>
        <dbReference type="ARBA" id="ARBA00023163"/>
    </source>
</evidence>
<organism evidence="6 7">
    <name type="scientific">Bosea vaviloviae</name>
    <dbReference type="NCBI Taxonomy" id="1526658"/>
    <lineage>
        <taxon>Bacteria</taxon>
        <taxon>Pseudomonadati</taxon>
        <taxon>Pseudomonadota</taxon>
        <taxon>Alphaproteobacteria</taxon>
        <taxon>Hyphomicrobiales</taxon>
        <taxon>Boseaceae</taxon>
        <taxon>Bosea</taxon>
    </lineage>
</organism>
<dbReference type="PANTHER" id="PTHR30427:SF1">
    <property type="entry name" value="TRANSCRIPTIONAL ACTIVATOR PROTEIN LYSR"/>
    <property type="match status" value="1"/>
</dbReference>
<dbReference type="PANTHER" id="PTHR30427">
    <property type="entry name" value="TRANSCRIPTIONAL ACTIVATOR PROTEIN LYSR"/>
    <property type="match status" value="1"/>
</dbReference>